<evidence type="ECO:0000256" key="2">
    <source>
        <dbReference type="ARBA" id="ARBA00022679"/>
    </source>
</evidence>
<keyword evidence="1 5" id="KW-0489">Methyltransferase</keyword>
<dbReference type="RefSeq" id="XP_007770521.1">
    <property type="nucleotide sequence ID" value="XM_007772331.1"/>
</dbReference>
<evidence type="ECO:0000313" key="6">
    <source>
        <dbReference type="Proteomes" id="UP000053558"/>
    </source>
</evidence>
<sequence>MSLDTSSSIVVPQERVYHSIPGASYCLPADEEEALRLARQYLLLKKFFGGDISFAPASLSDGDEVLDSGCGSGLWLVDFAHSFGNKVTFTGIDISSKLFPAGKIPDNIHFEQASVLSLPEHWAARYSLLNQRFLLAALKVEEWRTAIAEMYRVLKPGGWVQLMESSFGIRSDKKCYRIINKLFNSLGLLVENRWERLQEMLKEVGFVDVHVRENVIRLEEWSEEEKEYGRGVYLASFKAVKDGVVRQGGLGEISSPSDFDELFQQTQQDETVGAVGGIDTRTAVIFARKPVN</sequence>
<protein>
    <submittedName>
        <fullName evidence="5">S-adenosyl-L-methionine-dependent methyltransferase</fullName>
    </submittedName>
</protein>
<dbReference type="AlphaFoldDB" id="A0A5M3MI50"/>
<dbReference type="Pfam" id="PF13649">
    <property type="entry name" value="Methyltransf_25"/>
    <property type="match status" value="1"/>
</dbReference>
<dbReference type="OMA" id="DICKPRH"/>
<dbReference type="SUPFAM" id="SSF53335">
    <property type="entry name" value="S-adenosyl-L-methionine-dependent methyltransferases"/>
    <property type="match status" value="1"/>
</dbReference>
<proteinExistence type="predicted"/>
<dbReference type="InterPro" id="IPR041698">
    <property type="entry name" value="Methyltransf_25"/>
</dbReference>
<name>A0A5M3MI50_CONPW</name>
<evidence type="ECO:0000256" key="1">
    <source>
        <dbReference type="ARBA" id="ARBA00022603"/>
    </source>
</evidence>
<dbReference type="GeneID" id="19209254"/>
<comment type="caution">
    <text evidence="5">The sequence shown here is derived from an EMBL/GenBank/DDBJ whole genome shotgun (WGS) entry which is preliminary data.</text>
</comment>
<evidence type="ECO:0000313" key="5">
    <source>
        <dbReference type="EMBL" id="EIW78919.1"/>
    </source>
</evidence>
<dbReference type="Gene3D" id="3.40.50.150">
    <property type="entry name" value="Vaccinia Virus protein VP39"/>
    <property type="match status" value="1"/>
</dbReference>
<dbReference type="InterPro" id="IPR029063">
    <property type="entry name" value="SAM-dependent_MTases_sf"/>
</dbReference>
<dbReference type="OrthoDB" id="2013972at2759"/>
<dbReference type="PANTHER" id="PTHR43591:SF50">
    <property type="entry name" value="METHYLTRANSFERASE DOMAIN-CONTAINING PROTEIN-RELATED"/>
    <property type="match status" value="1"/>
</dbReference>
<dbReference type="GO" id="GO:0032259">
    <property type="term" value="P:methylation"/>
    <property type="evidence" value="ECO:0007669"/>
    <property type="project" value="UniProtKB-KW"/>
</dbReference>
<keyword evidence="2 5" id="KW-0808">Transferase</keyword>
<evidence type="ECO:0000256" key="3">
    <source>
        <dbReference type="ARBA" id="ARBA00022691"/>
    </source>
</evidence>
<keyword evidence="6" id="KW-1185">Reference proteome</keyword>
<dbReference type="Proteomes" id="UP000053558">
    <property type="component" value="Unassembled WGS sequence"/>
</dbReference>
<organism evidence="5 6">
    <name type="scientific">Coniophora puteana (strain RWD-64-598)</name>
    <name type="common">Brown rot fungus</name>
    <dbReference type="NCBI Taxonomy" id="741705"/>
    <lineage>
        <taxon>Eukaryota</taxon>
        <taxon>Fungi</taxon>
        <taxon>Dikarya</taxon>
        <taxon>Basidiomycota</taxon>
        <taxon>Agaricomycotina</taxon>
        <taxon>Agaricomycetes</taxon>
        <taxon>Agaricomycetidae</taxon>
        <taxon>Boletales</taxon>
        <taxon>Coniophorineae</taxon>
        <taxon>Coniophoraceae</taxon>
        <taxon>Coniophora</taxon>
    </lineage>
</organism>
<gene>
    <name evidence="5" type="ORF">CONPUDRAFT_74483</name>
</gene>
<reference evidence="6" key="1">
    <citation type="journal article" date="2012" name="Science">
        <title>The Paleozoic origin of enzymatic lignin decomposition reconstructed from 31 fungal genomes.</title>
        <authorList>
            <person name="Floudas D."/>
            <person name="Binder M."/>
            <person name="Riley R."/>
            <person name="Barry K."/>
            <person name="Blanchette R.A."/>
            <person name="Henrissat B."/>
            <person name="Martinez A.T."/>
            <person name="Otillar R."/>
            <person name="Spatafora J.W."/>
            <person name="Yadav J.S."/>
            <person name="Aerts A."/>
            <person name="Benoit I."/>
            <person name="Boyd A."/>
            <person name="Carlson A."/>
            <person name="Copeland A."/>
            <person name="Coutinho P.M."/>
            <person name="de Vries R.P."/>
            <person name="Ferreira P."/>
            <person name="Findley K."/>
            <person name="Foster B."/>
            <person name="Gaskell J."/>
            <person name="Glotzer D."/>
            <person name="Gorecki P."/>
            <person name="Heitman J."/>
            <person name="Hesse C."/>
            <person name="Hori C."/>
            <person name="Igarashi K."/>
            <person name="Jurgens J.A."/>
            <person name="Kallen N."/>
            <person name="Kersten P."/>
            <person name="Kohler A."/>
            <person name="Kuees U."/>
            <person name="Kumar T.K.A."/>
            <person name="Kuo A."/>
            <person name="LaButti K."/>
            <person name="Larrondo L.F."/>
            <person name="Lindquist E."/>
            <person name="Ling A."/>
            <person name="Lombard V."/>
            <person name="Lucas S."/>
            <person name="Lundell T."/>
            <person name="Martin R."/>
            <person name="McLaughlin D.J."/>
            <person name="Morgenstern I."/>
            <person name="Morin E."/>
            <person name="Murat C."/>
            <person name="Nagy L.G."/>
            <person name="Nolan M."/>
            <person name="Ohm R.A."/>
            <person name="Patyshakuliyeva A."/>
            <person name="Rokas A."/>
            <person name="Ruiz-Duenas F.J."/>
            <person name="Sabat G."/>
            <person name="Salamov A."/>
            <person name="Samejima M."/>
            <person name="Schmutz J."/>
            <person name="Slot J.C."/>
            <person name="St John F."/>
            <person name="Stenlid J."/>
            <person name="Sun H."/>
            <person name="Sun S."/>
            <person name="Syed K."/>
            <person name="Tsang A."/>
            <person name="Wiebenga A."/>
            <person name="Young D."/>
            <person name="Pisabarro A."/>
            <person name="Eastwood D.C."/>
            <person name="Martin F."/>
            <person name="Cullen D."/>
            <person name="Grigoriev I.V."/>
            <person name="Hibbett D.S."/>
        </authorList>
    </citation>
    <scope>NUCLEOTIDE SEQUENCE [LARGE SCALE GENOMIC DNA]</scope>
    <source>
        <strain evidence="6">RWD-64-598 SS2</strain>
    </source>
</reference>
<keyword evidence="3" id="KW-0949">S-adenosyl-L-methionine</keyword>
<dbReference type="CDD" id="cd02440">
    <property type="entry name" value="AdoMet_MTases"/>
    <property type="match status" value="1"/>
</dbReference>
<feature type="domain" description="Methyltransferase" evidence="4">
    <location>
        <begin position="65"/>
        <end position="158"/>
    </location>
</feature>
<evidence type="ECO:0000259" key="4">
    <source>
        <dbReference type="Pfam" id="PF13649"/>
    </source>
</evidence>
<dbReference type="PANTHER" id="PTHR43591">
    <property type="entry name" value="METHYLTRANSFERASE"/>
    <property type="match status" value="1"/>
</dbReference>
<accession>A0A5M3MI50</accession>
<dbReference type="GO" id="GO:0008168">
    <property type="term" value="F:methyltransferase activity"/>
    <property type="evidence" value="ECO:0007669"/>
    <property type="project" value="UniProtKB-KW"/>
</dbReference>
<dbReference type="InterPro" id="IPR023576">
    <property type="entry name" value="UbiE/COQ5_MeTrFase_CS"/>
</dbReference>
<dbReference type="EMBL" id="JH711581">
    <property type="protein sequence ID" value="EIW78919.1"/>
    <property type="molecule type" value="Genomic_DNA"/>
</dbReference>
<dbReference type="KEGG" id="cput:CONPUDRAFT_74483"/>
<dbReference type="PROSITE" id="PS01184">
    <property type="entry name" value="UBIE_2"/>
    <property type="match status" value="1"/>
</dbReference>